<feature type="compositionally biased region" description="Basic and acidic residues" evidence="5">
    <location>
        <begin position="231"/>
        <end position="242"/>
    </location>
</feature>
<proteinExistence type="predicted"/>
<feature type="compositionally biased region" description="Low complexity" evidence="5">
    <location>
        <begin position="211"/>
        <end position="220"/>
    </location>
</feature>
<reference evidence="7 8" key="2">
    <citation type="submission" date="2018-11" db="EMBL/GenBank/DDBJ databases">
        <authorList>
            <consortium name="Pathogen Informatics"/>
        </authorList>
    </citation>
    <scope>NUCLEOTIDE SEQUENCE [LARGE SCALE GENOMIC DNA]</scope>
</reference>
<keyword evidence="4" id="KW-0539">Nucleus</keyword>
<gene>
    <name evidence="7" type="ORF">HNAJ_LOCUS11542</name>
</gene>
<dbReference type="Gene3D" id="4.10.280.10">
    <property type="entry name" value="Helix-loop-helix DNA-binding domain"/>
    <property type="match status" value="1"/>
</dbReference>
<accession>A0A0R3TUU3</accession>
<dbReference type="InterPro" id="IPR036638">
    <property type="entry name" value="HLH_DNA-bd_sf"/>
</dbReference>
<reference evidence="9" key="1">
    <citation type="submission" date="2017-02" db="UniProtKB">
        <authorList>
            <consortium name="WormBaseParasite"/>
        </authorList>
    </citation>
    <scope>IDENTIFICATION</scope>
</reference>
<dbReference type="EMBL" id="UZAE01013632">
    <property type="protein sequence ID" value="VDO10682.1"/>
    <property type="molecule type" value="Genomic_DNA"/>
</dbReference>
<protein>
    <submittedName>
        <fullName evidence="9">BHLH domain-containing protein</fullName>
    </submittedName>
</protein>
<dbReference type="OrthoDB" id="6371181at2759"/>
<evidence type="ECO:0000313" key="9">
    <source>
        <dbReference type="WBParaSite" id="HNAJ_0001155201-mRNA-1"/>
    </source>
</evidence>
<evidence type="ECO:0000313" key="8">
    <source>
        <dbReference type="Proteomes" id="UP000278807"/>
    </source>
</evidence>
<evidence type="ECO:0000256" key="5">
    <source>
        <dbReference type="SAM" id="MobiDB-lite"/>
    </source>
</evidence>
<organism evidence="9">
    <name type="scientific">Rodentolepis nana</name>
    <name type="common">Dwarf tapeworm</name>
    <name type="synonym">Hymenolepis nana</name>
    <dbReference type="NCBI Taxonomy" id="102285"/>
    <lineage>
        <taxon>Eukaryota</taxon>
        <taxon>Metazoa</taxon>
        <taxon>Spiralia</taxon>
        <taxon>Lophotrochozoa</taxon>
        <taxon>Platyhelminthes</taxon>
        <taxon>Cestoda</taxon>
        <taxon>Eucestoda</taxon>
        <taxon>Cyclophyllidea</taxon>
        <taxon>Hymenolepididae</taxon>
        <taxon>Rodentolepis</taxon>
    </lineage>
</organism>
<dbReference type="CDD" id="cd11410">
    <property type="entry name" value="bHLH_O_HES"/>
    <property type="match status" value="1"/>
</dbReference>
<evidence type="ECO:0000256" key="4">
    <source>
        <dbReference type="ARBA" id="ARBA00023242"/>
    </source>
</evidence>
<keyword evidence="2" id="KW-0805">Transcription regulation</keyword>
<dbReference type="STRING" id="102285.A0A0R3TUU3"/>
<dbReference type="InterPro" id="IPR050370">
    <property type="entry name" value="HES_HEY"/>
</dbReference>
<evidence type="ECO:0000256" key="1">
    <source>
        <dbReference type="ARBA" id="ARBA00004123"/>
    </source>
</evidence>
<evidence type="ECO:0000259" key="6">
    <source>
        <dbReference type="PROSITE" id="PS50888"/>
    </source>
</evidence>
<dbReference type="WBParaSite" id="HNAJ_0001155201-mRNA-1">
    <property type="protein sequence ID" value="HNAJ_0001155201-mRNA-1"/>
    <property type="gene ID" value="HNAJ_0001155201"/>
</dbReference>
<feature type="region of interest" description="Disordered" evidence="5">
    <location>
        <begin position="209"/>
        <end position="242"/>
    </location>
</feature>
<evidence type="ECO:0000256" key="3">
    <source>
        <dbReference type="ARBA" id="ARBA00023163"/>
    </source>
</evidence>
<dbReference type="InterPro" id="IPR011598">
    <property type="entry name" value="bHLH_dom"/>
</dbReference>
<keyword evidence="3" id="KW-0804">Transcription</keyword>
<evidence type="ECO:0000313" key="7">
    <source>
        <dbReference type="EMBL" id="VDO10682.1"/>
    </source>
</evidence>
<keyword evidence="8" id="KW-1185">Reference proteome</keyword>
<evidence type="ECO:0000256" key="2">
    <source>
        <dbReference type="ARBA" id="ARBA00023015"/>
    </source>
</evidence>
<dbReference type="PANTHER" id="PTHR10985">
    <property type="entry name" value="BASIC HELIX-LOOP-HELIX TRANSCRIPTION FACTOR, HES-RELATED"/>
    <property type="match status" value="1"/>
</dbReference>
<comment type="subcellular location">
    <subcellularLocation>
        <location evidence="1">Nucleus</location>
    </subcellularLocation>
</comment>
<dbReference type="GO" id="GO:0046983">
    <property type="term" value="F:protein dimerization activity"/>
    <property type="evidence" value="ECO:0007669"/>
    <property type="project" value="InterPro"/>
</dbReference>
<dbReference type="SUPFAM" id="SSF47459">
    <property type="entry name" value="HLH, helix-loop-helix DNA-binding domain"/>
    <property type="match status" value="1"/>
</dbReference>
<dbReference type="GO" id="GO:0005634">
    <property type="term" value="C:nucleus"/>
    <property type="evidence" value="ECO:0007669"/>
    <property type="project" value="UniProtKB-SubCell"/>
</dbReference>
<dbReference type="SMART" id="SM00353">
    <property type="entry name" value="HLH"/>
    <property type="match status" value="1"/>
</dbReference>
<sequence>MIQSTVSHQMQPCVQPSFSQLSDRTMPFHISNTNRLSRRGLGGKCNGLEKVCFTNKVNTILKLPKPQMEKKRRERINASLEMLRHLVAEPILKQGAEKLEKADILELTVQYLQSSASRHDIHSPYPVELKRNINLLFFASDKPWIQWINSAWTYFLAGYTSCEEKLRHFVESTVSINYSGVEMASLVTTIESQKLQAVHNFVNALAQQFGSSSKPPTSSTETNATLMSKGRARERSAVWRPW</sequence>
<name>A0A0R3TUU3_RODNA</name>
<dbReference type="Proteomes" id="UP000278807">
    <property type="component" value="Unassembled WGS sequence"/>
</dbReference>
<dbReference type="PROSITE" id="PS50888">
    <property type="entry name" value="BHLH"/>
    <property type="match status" value="1"/>
</dbReference>
<dbReference type="AlphaFoldDB" id="A0A0R3TUU3"/>
<dbReference type="Pfam" id="PF00010">
    <property type="entry name" value="HLH"/>
    <property type="match status" value="1"/>
</dbReference>
<feature type="domain" description="BHLH" evidence="6">
    <location>
        <begin position="60"/>
        <end position="115"/>
    </location>
</feature>